<keyword evidence="1" id="KW-0880">Kelch repeat</keyword>
<feature type="domain" description="Apple" evidence="4">
    <location>
        <begin position="178"/>
        <end position="217"/>
    </location>
</feature>
<feature type="chain" id="PRO_5022125357" description="Apple domain-containing protein" evidence="3">
    <location>
        <begin position="25"/>
        <end position="561"/>
    </location>
</feature>
<dbReference type="Pfam" id="PF01344">
    <property type="entry name" value="Kelch_1"/>
    <property type="match status" value="2"/>
</dbReference>
<keyword evidence="6" id="KW-1185">Reference proteome</keyword>
<dbReference type="Gene3D" id="2.120.10.80">
    <property type="entry name" value="Kelch-type beta propeller"/>
    <property type="match status" value="2"/>
</dbReference>
<dbReference type="InterPro" id="IPR003609">
    <property type="entry name" value="Pan_app"/>
</dbReference>
<dbReference type="PANTHER" id="PTHR45632">
    <property type="entry name" value="LD33804P"/>
    <property type="match status" value="1"/>
</dbReference>
<dbReference type="SUPFAM" id="SSF117281">
    <property type="entry name" value="Kelch motif"/>
    <property type="match status" value="2"/>
</dbReference>
<sequence length="561" mass="61895">MVCTLTSLCQSVLILISLAKLGTALPRLRKAPEECPLQNGNLLDTILFVQSSEECEEMCSNSEKCLFFYYYAGSGSNQVDATNQPAQCFLYDQCNRKVMKATNICPLNRENTVKVQAFVRREKDCEISCSNNDLCGYYKHFPEKDEHQSMMCYHLKSCSPRVIKNQECPLEKNNYIDHTLFTDSTEQCKIKCEDTPGCRFYYWYPIDYSPAPKYCYLFRSCEGGAAEPHVAMVAVGRHPGHYFLGSKEAESIDIVRHSTVCGEAVPANATEVGRAAAVSEFVNRQVLICGGKDHRGQIRSDCLAYDPKTHAWSDHSNLNEAREEAASVRLGQTMYILGGFVNGSRMAGSEKLAKGDGNVWSTGPALPEPRSRFCAVRLSKTMFAVIGGDTEEVAATSDMKTFDVETNEFVTQPSMTQARKDHACLVVEINDKKGIVVTGGVDENDNLLKSAEWYSLEEETWTSLSPMTIGRTEHGMALIGGRATVIGGVSDDEFLSSIEVLDNSADAESPLGMDFGSVAHGLTRPRYDFVVTEVPLSALAANERNLALCHDDAVLTSAFIK</sequence>
<protein>
    <recommendedName>
        <fullName evidence="4">Apple domain-containing protein</fullName>
    </recommendedName>
</protein>
<keyword evidence="2" id="KW-0677">Repeat</keyword>
<dbReference type="Proteomes" id="UP000318571">
    <property type="component" value="Chromosome 3"/>
</dbReference>
<organism evidence="5 6">
    <name type="scientific">Tigriopus californicus</name>
    <name type="common">Marine copepod</name>
    <dbReference type="NCBI Taxonomy" id="6832"/>
    <lineage>
        <taxon>Eukaryota</taxon>
        <taxon>Metazoa</taxon>
        <taxon>Ecdysozoa</taxon>
        <taxon>Arthropoda</taxon>
        <taxon>Crustacea</taxon>
        <taxon>Multicrustacea</taxon>
        <taxon>Hexanauplia</taxon>
        <taxon>Copepoda</taxon>
        <taxon>Harpacticoida</taxon>
        <taxon>Harpacticidae</taxon>
        <taxon>Tigriopus</taxon>
    </lineage>
</organism>
<comment type="caution">
    <text evidence="5">The sequence shown here is derived from an EMBL/GenBank/DDBJ whole genome shotgun (WGS) entry which is preliminary data.</text>
</comment>
<gene>
    <name evidence="5" type="ORF">TCAL_06996</name>
</gene>
<accession>A0A553P6X6</accession>
<evidence type="ECO:0000256" key="2">
    <source>
        <dbReference type="ARBA" id="ARBA00022737"/>
    </source>
</evidence>
<proteinExistence type="predicted"/>
<name>A0A553P6X6_TIGCA</name>
<dbReference type="PANTHER" id="PTHR45632:SF3">
    <property type="entry name" value="KELCH-LIKE PROTEIN 32"/>
    <property type="match status" value="1"/>
</dbReference>
<feature type="domain" description="Apple" evidence="4">
    <location>
        <begin position="40"/>
        <end position="90"/>
    </location>
</feature>
<reference evidence="5 6" key="1">
    <citation type="journal article" date="2018" name="Nat. Ecol. Evol.">
        <title>Genomic signatures of mitonuclear coevolution across populations of Tigriopus californicus.</title>
        <authorList>
            <person name="Barreto F.S."/>
            <person name="Watson E.T."/>
            <person name="Lima T.G."/>
            <person name="Willett C.S."/>
            <person name="Edmands S."/>
            <person name="Li W."/>
            <person name="Burton R.S."/>
        </authorList>
    </citation>
    <scope>NUCLEOTIDE SEQUENCE [LARGE SCALE GENOMIC DNA]</scope>
    <source>
        <strain evidence="5 6">San Diego</strain>
    </source>
</reference>
<dbReference type="STRING" id="6832.A0A553P6X6"/>
<feature type="signal peptide" evidence="3">
    <location>
        <begin position="1"/>
        <end position="24"/>
    </location>
</feature>
<dbReference type="Pfam" id="PF14295">
    <property type="entry name" value="PAN_4"/>
    <property type="match status" value="2"/>
</dbReference>
<dbReference type="EMBL" id="VCGU01000007">
    <property type="protein sequence ID" value="TRY73439.1"/>
    <property type="molecule type" value="Genomic_DNA"/>
</dbReference>
<dbReference type="OMA" id="YLFRSCE"/>
<dbReference type="OrthoDB" id="6362910at2759"/>
<evidence type="ECO:0000256" key="3">
    <source>
        <dbReference type="SAM" id="SignalP"/>
    </source>
</evidence>
<dbReference type="InterPro" id="IPR006652">
    <property type="entry name" value="Kelch_1"/>
</dbReference>
<keyword evidence="3" id="KW-0732">Signal</keyword>
<evidence type="ECO:0000313" key="6">
    <source>
        <dbReference type="Proteomes" id="UP000318571"/>
    </source>
</evidence>
<dbReference type="SMART" id="SM00612">
    <property type="entry name" value="Kelch"/>
    <property type="match status" value="4"/>
</dbReference>
<dbReference type="InterPro" id="IPR015915">
    <property type="entry name" value="Kelch-typ_b-propeller"/>
</dbReference>
<evidence type="ECO:0000313" key="5">
    <source>
        <dbReference type="EMBL" id="TRY73439.1"/>
    </source>
</evidence>
<evidence type="ECO:0000256" key="1">
    <source>
        <dbReference type="ARBA" id="ARBA00022441"/>
    </source>
</evidence>
<evidence type="ECO:0000259" key="4">
    <source>
        <dbReference type="Pfam" id="PF14295"/>
    </source>
</evidence>
<dbReference type="AlphaFoldDB" id="A0A553P6X6"/>